<accession>A0A8H6JM03</accession>
<feature type="transmembrane region" description="Helical" evidence="2">
    <location>
        <begin position="115"/>
        <end position="135"/>
    </location>
</feature>
<gene>
    <name evidence="3" type="ORF">CSOJ01_03633</name>
</gene>
<sequence length="594" mass="65544">MATHGNPSPIPGHGTPSTPPGSSSMSVAVEVHHDTDVRLSNASTQQPGDFPNTGPATDYAAIPVDDRESPEEIDGSPSADSRATAGVHLDETEKSSLPYQPLDKLATLKKWTPEFVALFSSMAAFIIMVVLLVVSHEKPQPEWAYNVNINSLVAILTTLLRAAMLFILAETKWSWMATPRPLRHVERFDSASRGAWVSLKFLLFTCRPTPTALGALVVVASYATGPFSQQAVKTDRCEVSVRGVARISIAERVSNSDYTQHMDLLNPEMSVVAINGLLAIPPNNSQLFQCDSGNFEHTPPGNYWWAYRFHNNSQFGINIQPTPKLFSMTTTHYDYDRVCSSFLTFTVAGCTAQLNEEAQPNQHCEHDYGNMPKLRSDLGIVAANCTLYPCLRHYYGNVTNGTLNEHLLSTEPMRLSNRLKNYDEVEEGSTSVGTIRHLSLLDCDWRWWVGALYKGENATSEGLAAAHDNMATAITNHMRVNGLTWSRTNKSRSYKEGACHETVTCVRLQGLWLLYPAALLVLTSALLVTAYVQSCHDSGRQPIWKSAILPLLFYNISKEHNSDERNGDPDTGSSVPLLQLAELESLADKTIVTF</sequence>
<feature type="region of interest" description="Disordered" evidence="1">
    <location>
        <begin position="1"/>
        <end position="92"/>
    </location>
</feature>
<evidence type="ECO:0000313" key="3">
    <source>
        <dbReference type="EMBL" id="KAF6815181.1"/>
    </source>
</evidence>
<keyword evidence="4" id="KW-1185">Reference proteome</keyword>
<keyword evidence="2" id="KW-0812">Transmembrane</keyword>
<dbReference type="Proteomes" id="UP000652219">
    <property type="component" value="Unassembled WGS sequence"/>
</dbReference>
<feature type="transmembrane region" description="Helical" evidence="2">
    <location>
        <begin position="147"/>
        <end position="169"/>
    </location>
</feature>
<dbReference type="InterPro" id="IPR021514">
    <property type="entry name" value="DUF3176"/>
</dbReference>
<dbReference type="Pfam" id="PF11374">
    <property type="entry name" value="DUF3176"/>
    <property type="match status" value="1"/>
</dbReference>
<keyword evidence="2" id="KW-1133">Transmembrane helix</keyword>
<comment type="caution">
    <text evidence="3">The sequence shown here is derived from an EMBL/GenBank/DDBJ whole genome shotgun (WGS) entry which is preliminary data.</text>
</comment>
<organism evidence="3 4">
    <name type="scientific">Colletotrichum sojae</name>
    <dbReference type="NCBI Taxonomy" id="2175907"/>
    <lineage>
        <taxon>Eukaryota</taxon>
        <taxon>Fungi</taxon>
        <taxon>Dikarya</taxon>
        <taxon>Ascomycota</taxon>
        <taxon>Pezizomycotina</taxon>
        <taxon>Sordariomycetes</taxon>
        <taxon>Hypocreomycetidae</taxon>
        <taxon>Glomerellales</taxon>
        <taxon>Glomerellaceae</taxon>
        <taxon>Colletotrichum</taxon>
        <taxon>Colletotrichum orchidearum species complex</taxon>
    </lineage>
</organism>
<proteinExistence type="predicted"/>
<name>A0A8H6JM03_9PEZI</name>
<dbReference type="PANTHER" id="PTHR35394:SF5">
    <property type="entry name" value="DUF3176 DOMAIN-CONTAINING PROTEIN"/>
    <property type="match status" value="1"/>
</dbReference>
<evidence type="ECO:0000313" key="4">
    <source>
        <dbReference type="Proteomes" id="UP000652219"/>
    </source>
</evidence>
<feature type="compositionally biased region" description="Polar residues" evidence="1">
    <location>
        <begin position="38"/>
        <end position="47"/>
    </location>
</feature>
<evidence type="ECO:0000256" key="2">
    <source>
        <dbReference type="SAM" id="Phobius"/>
    </source>
</evidence>
<feature type="compositionally biased region" description="Low complexity" evidence="1">
    <location>
        <begin position="11"/>
        <end position="26"/>
    </location>
</feature>
<reference evidence="3 4" key="1">
    <citation type="journal article" date="2020" name="Phytopathology">
        <title>Genome Sequence Resources of Colletotrichum truncatum, C. plurivorum, C. musicola, and C. sojae: Four Species Pathogenic to Soybean (Glycine max).</title>
        <authorList>
            <person name="Rogerio F."/>
            <person name="Boufleur T.R."/>
            <person name="Ciampi-Guillardi M."/>
            <person name="Sukno S.A."/>
            <person name="Thon M.R."/>
            <person name="Massola Junior N.S."/>
            <person name="Baroncelli R."/>
        </authorList>
    </citation>
    <scope>NUCLEOTIDE SEQUENCE [LARGE SCALE GENOMIC DNA]</scope>
    <source>
        <strain evidence="3 4">LFN0009</strain>
    </source>
</reference>
<dbReference type="AlphaFoldDB" id="A0A8H6JM03"/>
<evidence type="ECO:0000256" key="1">
    <source>
        <dbReference type="SAM" id="MobiDB-lite"/>
    </source>
</evidence>
<keyword evidence="2" id="KW-0472">Membrane</keyword>
<protein>
    <submittedName>
        <fullName evidence="3">Uncharacterized protein</fullName>
    </submittedName>
</protein>
<dbReference type="PANTHER" id="PTHR35394">
    <property type="entry name" value="DUF3176 DOMAIN-CONTAINING PROTEIN"/>
    <property type="match status" value="1"/>
</dbReference>
<dbReference type="EMBL" id="WIGN01000037">
    <property type="protein sequence ID" value="KAF6815181.1"/>
    <property type="molecule type" value="Genomic_DNA"/>
</dbReference>